<gene>
    <name evidence="1" type="ORF">CCR75_009060</name>
</gene>
<dbReference type="AlphaFoldDB" id="A0A976IHE8"/>
<evidence type="ECO:0000313" key="2">
    <source>
        <dbReference type="Proteomes" id="UP000294530"/>
    </source>
</evidence>
<dbReference type="GeneID" id="94352777"/>
<evidence type="ECO:0000313" key="1">
    <source>
        <dbReference type="EMBL" id="TDH71857.1"/>
    </source>
</evidence>
<accession>A0A976IHE8</accession>
<dbReference type="RefSeq" id="XP_067821356.1">
    <property type="nucleotide sequence ID" value="XM_067967106.1"/>
</dbReference>
<protein>
    <submittedName>
        <fullName evidence="1">Uncharacterized protein</fullName>
    </submittedName>
</protein>
<keyword evidence="2" id="KW-1185">Reference proteome</keyword>
<dbReference type="Proteomes" id="UP000294530">
    <property type="component" value="Unassembled WGS sequence"/>
</dbReference>
<proteinExistence type="predicted"/>
<dbReference type="EMBL" id="SHOA02000015">
    <property type="protein sequence ID" value="TDH71857.1"/>
    <property type="molecule type" value="Genomic_DNA"/>
</dbReference>
<sequence length="384" mass="44760">MTALSRQLLFYDYLEKYLETSSLALFRRILHDFYAHHEHTLQDFIRLGATVISVLPFERKDHIKEAARLLADHKASNTTNELVESTCVYAYLTARVATRNILWLRDMYREFWKGENTLLREFVRRGSEAISVIPVDIQALNDSIQPVLIASEGEVTATDAMKTFSVSSLNRSKAPLFHEFEAIQAIGSMPACTRRRIWNTFKRLEVKEPWKLVFQFEKLTMPFSMEQYPQVLANLEVFWNEHARAVWERNFWLPRSDFDTLELHNQRRLRQCKALLFFEQHVLTPLLHRDHGAAFIDAINERAEELSGWFYCHPAVNLMSLAQRYGVSRCLQYIESEAFERFPDFIDPTGLTLTTQIKGKRLNLKSSGNVKLLMHEIANATNIL</sequence>
<organism evidence="1 2">
    <name type="scientific">Bremia lactucae</name>
    <name type="common">Lettuce downy mildew</name>
    <dbReference type="NCBI Taxonomy" id="4779"/>
    <lineage>
        <taxon>Eukaryota</taxon>
        <taxon>Sar</taxon>
        <taxon>Stramenopiles</taxon>
        <taxon>Oomycota</taxon>
        <taxon>Peronosporomycetes</taxon>
        <taxon>Peronosporales</taxon>
        <taxon>Peronosporaceae</taxon>
        <taxon>Bremia</taxon>
    </lineage>
</organism>
<dbReference type="OrthoDB" id="123164at2759"/>
<reference evidence="1 2" key="1">
    <citation type="journal article" date="2021" name="Genome Biol.">
        <title>AFLAP: assembly-free linkage analysis pipeline using k-mers from genome sequencing data.</title>
        <authorList>
            <person name="Fletcher K."/>
            <person name="Zhang L."/>
            <person name="Gil J."/>
            <person name="Han R."/>
            <person name="Cavanaugh K."/>
            <person name="Michelmore R."/>
        </authorList>
    </citation>
    <scope>NUCLEOTIDE SEQUENCE [LARGE SCALE GENOMIC DNA]</scope>
    <source>
        <strain evidence="1 2">SF5</strain>
    </source>
</reference>
<name>A0A976IHE8_BRELC</name>
<dbReference type="KEGG" id="blac:94352777"/>
<comment type="caution">
    <text evidence="1">The sequence shown here is derived from an EMBL/GenBank/DDBJ whole genome shotgun (WGS) entry which is preliminary data.</text>
</comment>